<evidence type="ECO:0000313" key="2">
    <source>
        <dbReference type="Proteomes" id="UP000281553"/>
    </source>
</evidence>
<dbReference type="OrthoDB" id="6269098at2759"/>
<reference evidence="1 2" key="1">
    <citation type="submission" date="2018-11" db="EMBL/GenBank/DDBJ databases">
        <authorList>
            <consortium name="Pathogen Informatics"/>
        </authorList>
    </citation>
    <scope>NUCLEOTIDE SEQUENCE [LARGE SCALE GENOMIC DNA]</scope>
</reference>
<organism evidence="1 2">
    <name type="scientific">Dibothriocephalus latus</name>
    <name type="common">Fish tapeworm</name>
    <name type="synonym">Diphyllobothrium latum</name>
    <dbReference type="NCBI Taxonomy" id="60516"/>
    <lineage>
        <taxon>Eukaryota</taxon>
        <taxon>Metazoa</taxon>
        <taxon>Spiralia</taxon>
        <taxon>Lophotrochozoa</taxon>
        <taxon>Platyhelminthes</taxon>
        <taxon>Cestoda</taxon>
        <taxon>Eucestoda</taxon>
        <taxon>Diphyllobothriidea</taxon>
        <taxon>Diphyllobothriidae</taxon>
        <taxon>Dibothriocephalus</taxon>
    </lineage>
</organism>
<name>A0A3P7LPR8_DIBLA</name>
<proteinExistence type="predicted"/>
<accession>A0A3P7LPR8</accession>
<evidence type="ECO:0000313" key="1">
    <source>
        <dbReference type="EMBL" id="VDN15210.1"/>
    </source>
</evidence>
<dbReference type="Proteomes" id="UP000281553">
    <property type="component" value="Unassembled WGS sequence"/>
</dbReference>
<sequence length="102" mass="12017">MSMGELRNMALALPSLRWLLIYVENQKTCFTAQGTSSGLADDQPTLTEEYCETFEYLFACFPQLYGVFWEEELRCRCRYPYWLPEYTEEPGFEGRVCNLNKI</sequence>
<protein>
    <submittedName>
        <fullName evidence="1">Uncharacterized protein</fullName>
    </submittedName>
</protein>
<gene>
    <name evidence="1" type="ORF">DILT_LOCUS11041</name>
</gene>
<keyword evidence="2" id="KW-1185">Reference proteome</keyword>
<dbReference type="AlphaFoldDB" id="A0A3P7LPR8"/>
<dbReference type="EMBL" id="UYRU01061750">
    <property type="protein sequence ID" value="VDN15210.1"/>
    <property type="molecule type" value="Genomic_DNA"/>
</dbReference>